<dbReference type="InterPro" id="IPR001117">
    <property type="entry name" value="Cu-oxidase_2nd"/>
</dbReference>
<dbReference type="SUPFAM" id="SSF49503">
    <property type="entry name" value="Cupredoxins"/>
    <property type="match status" value="2"/>
</dbReference>
<sequence length="440" mass="49067">MIIYGPNNTQYDEDLGPIMINDWYHEYYETVIDALFAPLPAANIPMSDNNLINGKNSFDCSQTNLPCKADAPMASFNFTSGKTYRMRFINPGSAATQKISIDNHKFTVFANDFVEIEPYETDVLTLAVGQRTDVLVKATGTLGDAAWLRGFKPQACWPSHGGDEVKAAIFYQGADQTKPPTTSAGPNAYNQYCGNDPLSQTVPAMKLDPGKPTSSEVIPLEFKPNGTNILWYMANRTFRVNYNDPMLLEAKLGNLNFPYIENVHNYGNNKSLLFVIENTGPQPHPMHVHGHNMFILAEGDCIGNSTVFGNAPGVTQPGKNSTLITNSTIVTRDLEGRQSSPYGMCWDGKITNPQNPQRRDVQMLPARRYIVVQWNQDNPGTWPFHCHIAWHLSAGFVWSVLEQPDAIRNEMQIPSIMAQTCRDWSAWTGDHIVDQIDDGL</sequence>
<dbReference type="PANTHER" id="PTHR11709">
    <property type="entry name" value="MULTI-COPPER OXIDASE"/>
    <property type="match status" value="1"/>
</dbReference>
<dbReference type="InterPro" id="IPR045087">
    <property type="entry name" value="Cu-oxidase_fam"/>
</dbReference>
<evidence type="ECO:0000313" key="5">
    <source>
        <dbReference type="Proteomes" id="UP001274830"/>
    </source>
</evidence>
<dbReference type="EMBL" id="JAUTXT010000009">
    <property type="protein sequence ID" value="KAK3676639.1"/>
    <property type="molecule type" value="Genomic_DNA"/>
</dbReference>
<comment type="caution">
    <text evidence="4">The sequence shown here is derived from an EMBL/GenBank/DDBJ whole genome shotgun (WGS) entry which is preliminary data.</text>
</comment>
<dbReference type="InterPro" id="IPR011706">
    <property type="entry name" value="Cu-oxidase_C"/>
</dbReference>
<keyword evidence="5" id="KW-1185">Reference proteome</keyword>
<dbReference type="PANTHER" id="PTHR11709:SF145">
    <property type="entry name" value="LCC1"/>
    <property type="match status" value="1"/>
</dbReference>
<accession>A0AAE1C3D3</accession>
<feature type="domain" description="Plastocyanin-like" evidence="3">
    <location>
        <begin position="253"/>
        <end position="405"/>
    </location>
</feature>
<dbReference type="Pfam" id="PF00394">
    <property type="entry name" value="Cu-oxidase"/>
    <property type="match status" value="1"/>
</dbReference>
<evidence type="ECO:0000259" key="2">
    <source>
        <dbReference type="Pfam" id="PF00394"/>
    </source>
</evidence>
<dbReference type="InterPro" id="IPR008972">
    <property type="entry name" value="Cupredoxin"/>
</dbReference>
<dbReference type="CDD" id="cd13901">
    <property type="entry name" value="CuRO_3_MaLCC_like"/>
    <property type="match status" value="1"/>
</dbReference>
<dbReference type="GO" id="GO:0005507">
    <property type="term" value="F:copper ion binding"/>
    <property type="evidence" value="ECO:0007669"/>
    <property type="project" value="InterPro"/>
</dbReference>
<dbReference type="Pfam" id="PF07731">
    <property type="entry name" value="Cu-oxidase_2"/>
    <property type="match status" value="1"/>
</dbReference>
<dbReference type="Proteomes" id="UP001274830">
    <property type="component" value="Unassembled WGS sequence"/>
</dbReference>
<organism evidence="4 5">
    <name type="scientific">Recurvomyces mirabilis</name>
    <dbReference type="NCBI Taxonomy" id="574656"/>
    <lineage>
        <taxon>Eukaryota</taxon>
        <taxon>Fungi</taxon>
        <taxon>Dikarya</taxon>
        <taxon>Ascomycota</taxon>
        <taxon>Pezizomycotina</taxon>
        <taxon>Dothideomycetes</taxon>
        <taxon>Dothideomycetidae</taxon>
        <taxon>Mycosphaerellales</taxon>
        <taxon>Teratosphaeriaceae</taxon>
        <taxon>Recurvomyces</taxon>
    </lineage>
</organism>
<feature type="domain" description="Plastocyanin-like" evidence="2">
    <location>
        <begin position="17"/>
        <end position="141"/>
    </location>
</feature>
<evidence type="ECO:0000256" key="1">
    <source>
        <dbReference type="ARBA" id="ARBA00010609"/>
    </source>
</evidence>
<evidence type="ECO:0000259" key="3">
    <source>
        <dbReference type="Pfam" id="PF07731"/>
    </source>
</evidence>
<proteinExistence type="inferred from homology"/>
<reference evidence="4" key="1">
    <citation type="submission" date="2023-07" db="EMBL/GenBank/DDBJ databases">
        <title>Black Yeasts Isolated from many extreme environments.</title>
        <authorList>
            <person name="Coleine C."/>
            <person name="Stajich J.E."/>
            <person name="Selbmann L."/>
        </authorList>
    </citation>
    <scope>NUCLEOTIDE SEQUENCE</scope>
    <source>
        <strain evidence="4">CCFEE 5485</strain>
    </source>
</reference>
<gene>
    <name evidence="4" type="ORF">LTR78_003414</name>
</gene>
<dbReference type="AlphaFoldDB" id="A0AAE1C3D3"/>
<evidence type="ECO:0008006" key="6">
    <source>
        <dbReference type="Google" id="ProtNLM"/>
    </source>
</evidence>
<comment type="similarity">
    <text evidence="1">Belongs to the multicopper oxidase family.</text>
</comment>
<protein>
    <recommendedName>
        <fullName evidence="6">Laccase</fullName>
    </recommendedName>
</protein>
<evidence type="ECO:0000313" key="4">
    <source>
        <dbReference type="EMBL" id="KAK3676639.1"/>
    </source>
</evidence>
<dbReference type="Gene3D" id="2.60.40.420">
    <property type="entry name" value="Cupredoxins - blue copper proteins"/>
    <property type="match status" value="2"/>
</dbReference>
<name>A0AAE1C3D3_9PEZI</name>
<dbReference type="GO" id="GO:0016491">
    <property type="term" value="F:oxidoreductase activity"/>
    <property type="evidence" value="ECO:0007669"/>
    <property type="project" value="InterPro"/>
</dbReference>